<keyword evidence="1" id="KW-0812">Transmembrane</keyword>
<dbReference type="Pfam" id="PF19804">
    <property type="entry name" value="DUF6287"/>
    <property type="match status" value="1"/>
</dbReference>
<comment type="caution">
    <text evidence="3">The sequence shown here is derived from an EMBL/GenBank/DDBJ whole genome shotgun (WGS) entry which is preliminary data.</text>
</comment>
<feature type="domain" description="DUF6287" evidence="2">
    <location>
        <begin position="314"/>
        <end position="346"/>
    </location>
</feature>
<keyword evidence="1" id="KW-1133">Transmembrane helix</keyword>
<dbReference type="InterPro" id="IPR046254">
    <property type="entry name" value="DUF6287"/>
</dbReference>
<evidence type="ECO:0000313" key="4">
    <source>
        <dbReference type="Proteomes" id="UP000285773"/>
    </source>
</evidence>
<sequence>MNLKWKKKYLGPILGLVGAVVLIGGVYLYSSSNIQPDHQKEFNQTSKKVTKPKEKAIDLSGDYVSNERDEANIEKKGKSWKIDYQTADGKVSAEFSTDWKAEGANKISTGKMKKSDGNTDFTVTVRVFKYKTDKKPLITVTMSDKNPDHEMVFANREDFFKSTDPNDVVLDGNLSPFEGAYSNDTYEKEIADSGFKLYGYTPEEYYQNKTNAFPSIVNGETGWTFWSGGTRASYLFNKEKEPKKRKGYYEVYFTGANGTAIQGQEQTLYLIPAGVTGPDGVASQERRILFGDAAYRDYHLEWWKAYPQPKKEKDLDIAAINGGDFSSLVGTWRNGKGAEIVIQADGKVKGQGSLKAVADSDKKSKIPYVEMKMGETGAAIGLLKIGFQNPDGDQSDTSKPRLVVTQSAGNYPADQYFYRQ</sequence>
<organism evidence="3 4">
    <name type="scientific">Streptococcus parasanguinis</name>
    <dbReference type="NCBI Taxonomy" id="1318"/>
    <lineage>
        <taxon>Bacteria</taxon>
        <taxon>Bacillati</taxon>
        <taxon>Bacillota</taxon>
        <taxon>Bacilli</taxon>
        <taxon>Lactobacillales</taxon>
        <taxon>Streptococcaceae</taxon>
        <taxon>Streptococcus</taxon>
    </lineage>
</organism>
<accession>A0A414CJ11</accession>
<keyword evidence="1" id="KW-0472">Membrane</keyword>
<evidence type="ECO:0000259" key="2">
    <source>
        <dbReference type="Pfam" id="PF19804"/>
    </source>
</evidence>
<gene>
    <name evidence="3" type="ORF">DW820_06555</name>
</gene>
<dbReference type="AlphaFoldDB" id="A0A414CJ11"/>
<name>A0A414CJ11_STRPA</name>
<evidence type="ECO:0000256" key="1">
    <source>
        <dbReference type="SAM" id="Phobius"/>
    </source>
</evidence>
<proteinExistence type="predicted"/>
<dbReference type="RefSeq" id="WP_118095794.1">
    <property type="nucleotide sequence ID" value="NZ_QSIO01000002.1"/>
</dbReference>
<evidence type="ECO:0000313" key="3">
    <source>
        <dbReference type="EMBL" id="RHC94990.1"/>
    </source>
</evidence>
<feature type="transmembrane region" description="Helical" evidence="1">
    <location>
        <begin position="9"/>
        <end position="29"/>
    </location>
</feature>
<dbReference type="Proteomes" id="UP000285773">
    <property type="component" value="Unassembled WGS sequence"/>
</dbReference>
<protein>
    <recommendedName>
        <fullName evidence="2">DUF6287 domain-containing protein</fullName>
    </recommendedName>
</protein>
<dbReference type="EMBL" id="QSIO01000002">
    <property type="protein sequence ID" value="RHC94990.1"/>
    <property type="molecule type" value="Genomic_DNA"/>
</dbReference>
<reference evidence="3 4" key="1">
    <citation type="submission" date="2018-08" db="EMBL/GenBank/DDBJ databases">
        <title>A genome reference for cultivated species of the human gut microbiota.</title>
        <authorList>
            <person name="Zou Y."/>
            <person name="Xue W."/>
            <person name="Luo G."/>
        </authorList>
    </citation>
    <scope>NUCLEOTIDE SEQUENCE [LARGE SCALE GENOMIC DNA]</scope>
    <source>
        <strain evidence="3 4">AM33-3BH</strain>
    </source>
</reference>